<keyword evidence="1" id="KW-0472">Membrane</keyword>
<keyword evidence="1" id="KW-0812">Transmembrane</keyword>
<accession>A0A076N1R3</accession>
<dbReference type="EMBL" id="CP009110">
    <property type="protein sequence ID" value="AIJ23887.1"/>
    <property type="molecule type" value="Genomic_DNA"/>
</dbReference>
<keyword evidence="1" id="KW-1133">Transmembrane helix</keyword>
<evidence type="ECO:0000256" key="1">
    <source>
        <dbReference type="SAM" id="Phobius"/>
    </source>
</evidence>
<dbReference type="HOGENOM" id="CLU_1665760_0_0_11"/>
<reference evidence="2 3" key="1">
    <citation type="submission" date="2014-07" db="EMBL/GenBank/DDBJ databases">
        <title>Whole Genome Sequence of the Amycolatopsis methanolica 239.</title>
        <authorList>
            <person name="Tang B."/>
        </authorList>
    </citation>
    <scope>NUCLEOTIDE SEQUENCE [LARGE SCALE GENOMIC DNA]</scope>
    <source>
        <strain evidence="2 3">239</strain>
    </source>
</reference>
<dbReference type="KEGG" id="amq:AMETH_3795"/>
<organism evidence="2 3">
    <name type="scientific">Amycolatopsis methanolica 239</name>
    <dbReference type="NCBI Taxonomy" id="1068978"/>
    <lineage>
        <taxon>Bacteria</taxon>
        <taxon>Bacillati</taxon>
        <taxon>Actinomycetota</taxon>
        <taxon>Actinomycetes</taxon>
        <taxon>Pseudonocardiales</taxon>
        <taxon>Pseudonocardiaceae</taxon>
        <taxon>Amycolatopsis</taxon>
        <taxon>Amycolatopsis methanolica group</taxon>
    </lineage>
</organism>
<proteinExistence type="predicted"/>
<protein>
    <submittedName>
        <fullName evidence="2">Uncharacterized protein</fullName>
    </submittedName>
</protein>
<dbReference type="AlphaFoldDB" id="A0A076N1R3"/>
<sequence length="158" mass="16339">MQVLSGTGVLAAEVLVPDVLVAGVLRGVMLLDVLDVLDVMGGVLVVLLAAALVVPGAELTLDDGAGPPREACVAQELPGSQAVALSRTRGAASSTAGNLRFMCDLSCFGWSPSRTVRKASTDNGKITSASRQSVCCATFGFWPPARRPSRNRPCRTAT</sequence>
<dbReference type="Proteomes" id="UP000062973">
    <property type="component" value="Chromosome"/>
</dbReference>
<gene>
    <name evidence="2" type="ORF">AMETH_3795</name>
</gene>
<name>A0A076N1R3_AMYME</name>
<keyword evidence="3" id="KW-1185">Reference proteome</keyword>
<evidence type="ECO:0000313" key="3">
    <source>
        <dbReference type="Proteomes" id="UP000062973"/>
    </source>
</evidence>
<evidence type="ECO:0000313" key="2">
    <source>
        <dbReference type="EMBL" id="AIJ23887.1"/>
    </source>
</evidence>
<feature type="transmembrane region" description="Helical" evidence="1">
    <location>
        <begin position="39"/>
        <end position="61"/>
    </location>
</feature>